<evidence type="ECO:0000313" key="8">
    <source>
        <dbReference type="EMBL" id="MPL87506.1"/>
    </source>
</evidence>
<evidence type="ECO:0000259" key="7">
    <source>
        <dbReference type="Pfam" id="PF00884"/>
    </source>
</evidence>
<proteinExistence type="predicted"/>
<reference evidence="8" key="1">
    <citation type="submission" date="2019-08" db="EMBL/GenBank/DDBJ databases">
        <authorList>
            <person name="Kucharzyk K."/>
            <person name="Murdoch R.W."/>
            <person name="Higgins S."/>
            <person name="Loffler F."/>
        </authorList>
    </citation>
    <scope>NUCLEOTIDE SEQUENCE</scope>
</reference>
<feature type="transmembrane region" description="Helical" evidence="6">
    <location>
        <begin position="102"/>
        <end position="122"/>
    </location>
</feature>
<evidence type="ECO:0000256" key="5">
    <source>
        <dbReference type="ARBA" id="ARBA00023136"/>
    </source>
</evidence>
<dbReference type="PANTHER" id="PTHR47371:SF3">
    <property type="entry name" value="PHOSPHOGLYCEROL TRANSFERASE I"/>
    <property type="match status" value="1"/>
</dbReference>
<keyword evidence="5 6" id="KW-0472">Membrane</keyword>
<name>A0A644V829_9ZZZZ</name>
<dbReference type="EMBL" id="VSSQ01000240">
    <property type="protein sequence ID" value="MPL87506.1"/>
    <property type="molecule type" value="Genomic_DNA"/>
</dbReference>
<dbReference type="SUPFAM" id="SSF53649">
    <property type="entry name" value="Alkaline phosphatase-like"/>
    <property type="match status" value="1"/>
</dbReference>
<dbReference type="Gene3D" id="3.40.720.10">
    <property type="entry name" value="Alkaline Phosphatase, subunit A"/>
    <property type="match status" value="1"/>
</dbReference>
<dbReference type="Pfam" id="PF00884">
    <property type="entry name" value="Sulfatase"/>
    <property type="match status" value="1"/>
</dbReference>
<dbReference type="InterPro" id="IPR050448">
    <property type="entry name" value="OpgB/LTA_synthase_biosynth"/>
</dbReference>
<comment type="subcellular location">
    <subcellularLocation>
        <location evidence="1">Cell membrane</location>
        <topology evidence="1">Multi-pass membrane protein</topology>
    </subcellularLocation>
</comment>
<evidence type="ECO:0000256" key="6">
    <source>
        <dbReference type="SAM" id="Phobius"/>
    </source>
</evidence>
<keyword evidence="4 6" id="KW-1133">Transmembrane helix</keyword>
<feature type="transmembrane region" description="Helical" evidence="6">
    <location>
        <begin position="150"/>
        <end position="171"/>
    </location>
</feature>
<evidence type="ECO:0000256" key="1">
    <source>
        <dbReference type="ARBA" id="ARBA00004651"/>
    </source>
</evidence>
<dbReference type="Gene3D" id="3.30.1120.170">
    <property type="match status" value="1"/>
</dbReference>
<evidence type="ECO:0000256" key="4">
    <source>
        <dbReference type="ARBA" id="ARBA00022989"/>
    </source>
</evidence>
<feature type="transmembrane region" description="Helical" evidence="6">
    <location>
        <begin position="40"/>
        <end position="62"/>
    </location>
</feature>
<feature type="domain" description="Sulfatase N-terminal" evidence="7">
    <location>
        <begin position="282"/>
        <end position="567"/>
    </location>
</feature>
<dbReference type="PANTHER" id="PTHR47371">
    <property type="entry name" value="LIPOTEICHOIC ACID SYNTHASE"/>
    <property type="match status" value="1"/>
</dbReference>
<organism evidence="8">
    <name type="scientific">bioreactor metagenome</name>
    <dbReference type="NCBI Taxonomy" id="1076179"/>
    <lineage>
        <taxon>unclassified sequences</taxon>
        <taxon>metagenomes</taxon>
        <taxon>ecological metagenomes</taxon>
    </lineage>
</organism>
<gene>
    <name evidence="8" type="primary">ltaS1_1</name>
    <name evidence="8" type="ORF">SDC9_33507</name>
</gene>
<dbReference type="GO" id="GO:0005886">
    <property type="term" value="C:plasma membrane"/>
    <property type="evidence" value="ECO:0007669"/>
    <property type="project" value="UniProtKB-SubCell"/>
</dbReference>
<dbReference type="InterPro" id="IPR017850">
    <property type="entry name" value="Alkaline_phosphatase_core_sf"/>
</dbReference>
<evidence type="ECO:0000256" key="2">
    <source>
        <dbReference type="ARBA" id="ARBA00022475"/>
    </source>
</evidence>
<feature type="transmembrane region" description="Helical" evidence="6">
    <location>
        <begin position="74"/>
        <end position="95"/>
    </location>
</feature>
<feature type="transmembrane region" description="Helical" evidence="6">
    <location>
        <begin position="183"/>
        <end position="204"/>
    </location>
</feature>
<dbReference type="PIRSF" id="PIRSF005091">
    <property type="entry name" value="Mmb_sulf_HI1246"/>
    <property type="match status" value="1"/>
</dbReference>
<keyword evidence="3 6" id="KW-0812">Transmembrane</keyword>
<dbReference type="CDD" id="cd16015">
    <property type="entry name" value="LTA_synthase"/>
    <property type="match status" value="1"/>
</dbReference>
<accession>A0A644V829</accession>
<sequence>MFLRYVYTIKFIIGDAMPVLQYESIKRNLRPIIDLVPDPFWWGSFIIGYIKVIAFMGLTTSWNNSWEFYFVNNYAVSSVIALCFILLFFSVPLLFKGRSRLWVTWVFSAILAFLLFADLVYYRGYGDFLTLHLIAQLANLEDLGGSIVSLIYLTDALFFIDCLLGLLLLIVKRESGKEIRRQIPWFLLICVLAVGFIYSAHYRYDRVENGQNQIVFRICWTPTDTMRNLSPVGYHFYEGYVYFKENQVIELTPEQEEEIENWYVQHQEDSPADEYQGIFAGQNLILLQVESLENFVINQSYNGQEITPTLNRLVQDSIYFPNFYEQVWNGTTSDAELLTNASVYPVRRGSTFFRYPLNEYNSLPKLLAEKGYTTQASHPDNAGYWNWVQALSAMGFANTLDITDFGMDEKIGLGLSDGSYLRQMLPILEQSGQPFYDFIITMTSHGPFDLPQEYRELEIEPQLDRTKLGGYFQSIRYVDKQIGMFIESLDQKGLLDNTVIVIYGDHEGIHKYYNDELAGIQPQEDWWMANDRKVPLIIYKKDMGPKVIETTGGQIDVLPTVAYLMGIEEEKYAGTAQGRNLLTTQRDYAVLADGTFVGTSKELEDHAIKGLTLSDLIIQSNYFDQKEK</sequence>
<dbReference type="AlphaFoldDB" id="A0A644V829"/>
<dbReference type="InterPro" id="IPR012160">
    <property type="entry name" value="LtaS-like"/>
</dbReference>
<comment type="caution">
    <text evidence="8">The sequence shown here is derived from an EMBL/GenBank/DDBJ whole genome shotgun (WGS) entry which is preliminary data.</text>
</comment>
<protein>
    <submittedName>
        <fullName evidence="8">Lipoteichoic acid synthase 1</fullName>
    </submittedName>
</protein>
<keyword evidence="2" id="KW-1003">Cell membrane</keyword>
<evidence type="ECO:0000256" key="3">
    <source>
        <dbReference type="ARBA" id="ARBA00022692"/>
    </source>
</evidence>
<dbReference type="InterPro" id="IPR000917">
    <property type="entry name" value="Sulfatase_N"/>
</dbReference>